<keyword evidence="2" id="KW-0378">Hydrolase</keyword>
<proteinExistence type="predicted"/>
<evidence type="ECO:0000313" key="2">
    <source>
        <dbReference type="EMBL" id="EDM10974.1"/>
    </source>
</evidence>
<keyword evidence="2" id="KW-0645">Protease</keyword>
<dbReference type="Proteomes" id="UP000234681">
    <property type="component" value="Chromosome 11"/>
</dbReference>
<evidence type="ECO:0000313" key="3">
    <source>
        <dbReference type="Proteomes" id="UP000234681"/>
    </source>
</evidence>
<dbReference type="RGD" id="620766">
    <property type="gene designation" value="Tmprss2"/>
</dbReference>
<dbReference type="GO" id="GO:0008233">
    <property type="term" value="F:peptidase activity"/>
    <property type="evidence" value="ECO:0007669"/>
    <property type="project" value="UniProtKB-KW"/>
</dbReference>
<sequence length="154" mass="16673">MALNSGSPPGIGPYYENHGYQSEHVYSPRPPVSPSGYNLYPAQSCPSPVPQYAPRVTTQASTPAIHIQPRSSGTLCTSKSKKSMLVALALGTVLAGAAVAAGLLWKFCEQLIHVALSPTSFVFNNLLQENQGADFQLPVHNVPFEMIQRAFHFY</sequence>
<organism evidence="2 3">
    <name type="scientific">Rattus norvegicus</name>
    <name type="common">Rat</name>
    <dbReference type="NCBI Taxonomy" id="10116"/>
    <lineage>
        <taxon>Eukaryota</taxon>
        <taxon>Metazoa</taxon>
        <taxon>Chordata</taxon>
        <taxon>Craniata</taxon>
        <taxon>Vertebrata</taxon>
        <taxon>Euteleostomi</taxon>
        <taxon>Mammalia</taxon>
        <taxon>Eutheria</taxon>
        <taxon>Euarchontoglires</taxon>
        <taxon>Glires</taxon>
        <taxon>Rodentia</taxon>
        <taxon>Myomorpha</taxon>
        <taxon>Muroidea</taxon>
        <taxon>Muridae</taxon>
        <taxon>Murinae</taxon>
        <taxon>Rattus</taxon>
    </lineage>
</organism>
<accession>A6IQG7</accession>
<dbReference type="AGR" id="RGD:620766"/>
<dbReference type="AlphaFoldDB" id="A6IQG7"/>
<protein>
    <submittedName>
        <fullName evidence="2">Transmembrane protease, serine 2, isoform CRA_e</fullName>
    </submittedName>
</protein>
<evidence type="ECO:0000256" key="1">
    <source>
        <dbReference type="SAM" id="Phobius"/>
    </source>
</evidence>
<dbReference type="GO" id="GO:0006508">
    <property type="term" value="P:proteolysis"/>
    <property type="evidence" value="ECO:0007669"/>
    <property type="project" value="UniProtKB-KW"/>
</dbReference>
<gene>
    <name evidence="2 4" type="primary">Tmprss2</name>
    <name evidence="2" type="ORF">rCG_52565</name>
</gene>
<feature type="transmembrane region" description="Helical" evidence="1">
    <location>
        <begin position="85"/>
        <end position="105"/>
    </location>
</feature>
<evidence type="ECO:0000313" key="4">
    <source>
        <dbReference type="RGD" id="620766"/>
    </source>
</evidence>
<name>A6IQG7_RAT</name>
<reference evidence="3" key="1">
    <citation type="submission" date="2005-09" db="EMBL/GenBank/DDBJ databases">
        <authorList>
            <person name="Mural R.J."/>
            <person name="Li P.W."/>
            <person name="Adams M.D."/>
            <person name="Amanatides P.G."/>
            <person name="Baden-Tillson H."/>
            <person name="Barnstead M."/>
            <person name="Chin S.H."/>
            <person name="Dew I."/>
            <person name="Evans C.A."/>
            <person name="Ferriera S."/>
            <person name="Flanigan M."/>
            <person name="Fosler C."/>
            <person name="Glodek A."/>
            <person name="Gu Z."/>
            <person name="Holt R.A."/>
            <person name="Jennings D."/>
            <person name="Kraft C.L."/>
            <person name="Lu F."/>
            <person name="Nguyen T."/>
            <person name="Nusskern D.R."/>
            <person name="Pfannkoch C.M."/>
            <person name="Sitter C."/>
            <person name="Sutton G.G."/>
            <person name="Venter J.C."/>
            <person name="Wang Z."/>
            <person name="Woodage T."/>
            <person name="Zheng X.H."/>
            <person name="Zhong F."/>
        </authorList>
    </citation>
    <scope>NUCLEOTIDE SEQUENCE [LARGE SCALE GENOMIC DNA]</scope>
    <source>
        <strain>BN</strain>
        <strain evidence="3">Sprague-Dawley</strain>
    </source>
</reference>
<keyword evidence="1" id="KW-1133">Transmembrane helix</keyword>
<keyword evidence="1" id="KW-0472">Membrane</keyword>
<keyword evidence="1 2" id="KW-0812">Transmembrane</keyword>
<dbReference type="EMBL" id="CH473967">
    <property type="protein sequence ID" value="EDM10974.1"/>
    <property type="molecule type" value="Genomic_DNA"/>
</dbReference>